<accession>A0AA97PHM6</accession>
<evidence type="ECO:0000313" key="1">
    <source>
        <dbReference type="EMBL" id="ELQ34897.1"/>
    </source>
</evidence>
<reference evidence="1" key="1">
    <citation type="journal article" date="2012" name="PLoS Genet.">
        <title>Comparative analysis of the genomes of two field isolates of the rice blast fungus Magnaporthe oryzae.</title>
        <authorList>
            <person name="Xue M."/>
            <person name="Yang J."/>
            <person name="Li Z."/>
            <person name="Hu S."/>
            <person name="Yao N."/>
            <person name="Dean R.A."/>
            <person name="Zhao W."/>
            <person name="Shen M."/>
            <person name="Zhang H."/>
            <person name="Li C."/>
            <person name="Liu L."/>
            <person name="Cao L."/>
            <person name="Xu X."/>
            <person name="Xing Y."/>
            <person name="Hsiang T."/>
            <person name="Zhang Z."/>
            <person name="Xu J.R."/>
            <person name="Peng Y.L."/>
        </authorList>
    </citation>
    <scope>NUCLEOTIDE SEQUENCE</scope>
    <source>
        <strain evidence="1">Y34</strain>
    </source>
</reference>
<dbReference type="Proteomes" id="UP000011086">
    <property type="component" value="Unassembled WGS sequence"/>
</dbReference>
<dbReference type="EMBL" id="JH793502">
    <property type="protein sequence ID" value="ELQ34897.1"/>
    <property type="molecule type" value="Genomic_DNA"/>
</dbReference>
<dbReference type="AlphaFoldDB" id="A0AA97PHM6"/>
<name>A0AA97PHM6_PYRO3</name>
<sequence>MALPADSTVQNAQSWDVELSNYLADKKAT</sequence>
<gene>
    <name evidence="1" type="ORF">OOU_Y34scaffold00744g61</name>
</gene>
<proteinExistence type="predicted"/>
<organism evidence="1">
    <name type="scientific">Pyricularia oryzae (strain Y34)</name>
    <name type="common">Rice blast fungus</name>
    <name type="synonym">Magnaporthe oryzae</name>
    <dbReference type="NCBI Taxonomy" id="1143189"/>
    <lineage>
        <taxon>Eukaryota</taxon>
        <taxon>Fungi</taxon>
        <taxon>Dikarya</taxon>
        <taxon>Ascomycota</taxon>
        <taxon>Pezizomycotina</taxon>
        <taxon>Sordariomycetes</taxon>
        <taxon>Sordariomycetidae</taxon>
        <taxon>Magnaporthales</taxon>
        <taxon>Pyriculariaceae</taxon>
        <taxon>Pyricularia</taxon>
    </lineage>
</organism>
<protein>
    <submittedName>
        <fullName evidence="1">Uncharacterized protein</fullName>
    </submittedName>
</protein>